<dbReference type="Proteomes" id="UP001252186">
    <property type="component" value="Unassembled WGS sequence"/>
</dbReference>
<dbReference type="RefSeq" id="WP_311592518.1">
    <property type="nucleotide sequence ID" value="NZ_JAVRHV010000001.1"/>
</dbReference>
<name>A0ABU2Y348_9FLAO</name>
<keyword evidence="1" id="KW-0732">Signal</keyword>
<feature type="signal peptide" evidence="1">
    <location>
        <begin position="1"/>
        <end position="24"/>
    </location>
</feature>
<evidence type="ECO:0000313" key="2">
    <source>
        <dbReference type="EMBL" id="MDT0552637.1"/>
    </source>
</evidence>
<proteinExistence type="predicted"/>
<evidence type="ECO:0000313" key="3">
    <source>
        <dbReference type="Proteomes" id="UP001252186"/>
    </source>
</evidence>
<reference evidence="2 3" key="1">
    <citation type="submission" date="2023-09" db="EMBL/GenBank/DDBJ databases">
        <authorList>
            <person name="Rey-Velasco X."/>
        </authorList>
    </citation>
    <scope>NUCLEOTIDE SEQUENCE [LARGE SCALE GENOMIC DNA]</scope>
    <source>
        <strain evidence="2 3">P050</strain>
    </source>
</reference>
<evidence type="ECO:0000256" key="1">
    <source>
        <dbReference type="SAM" id="SignalP"/>
    </source>
</evidence>
<keyword evidence="3" id="KW-1185">Reference proteome</keyword>
<organism evidence="2 3">
    <name type="scientific">Urechidicola vernalis</name>
    <dbReference type="NCBI Taxonomy" id="3075600"/>
    <lineage>
        <taxon>Bacteria</taxon>
        <taxon>Pseudomonadati</taxon>
        <taxon>Bacteroidota</taxon>
        <taxon>Flavobacteriia</taxon>
        <taxon>Flavobacteriales</taxon>
        <taxon>Flavobacteriaceae</taxon>
        <taxon>Urechidicola</taxon>
    </lineage>
</organism>
<feature type="chain" id="PRO_5045450432" evidence="1">
    <location>
        <begin position="25"/>
        <end position="269"/>
    </location>
</feature>
<dbReference type="EMBL" id="JAVRHV010000001">
    <property type="protein sequence ID" value="MDT0552637.1"/>
    <property type="molecule type" value="Genomic_DNA"/>
</dbReference>
<comment type="caution">
    <text evidence="2">The sequence shown here is derived from an EMBL/GenBank/DDBJ whole genome shotgun (WGS) entry which is preliminary data.</text>
</comment>
<accession>A0ABU2Y348</accession>
<protein>
    <submittedName>
        <fullName evidence="2">Uncharacterized protein</fullName>
    </submittedName>
</protein>
<sequence>MKTLKLVFITILMCALLFPANNYAQEENKEDAYEPVILVVTTLHRNSDPDIDFSDWMKTEKEYFEKVTMKNEHILNSGFYFHYFTGDDTEVGVVNVHKSLSALEQSDERTNELIEEGWPDEDARQAFFSKQASYYEAKHSDEIYTSTRFGKPLETASTKPLIYYVKKNNLGNGGGKGFKEYYENVTMKNDLVKAYYTHRHLYGSNSQEFNEVFVFENFSDIEKSADEDWRLVQEHWEFEDERKEFFEGFNKIFSSHGDYIYQNVPELAK</sequence>
<gene>
    <name evidence="2" type="ORF">RM519_05210</name>
</gene>